<reference evidence="1" key="2">
    <citation type="submission" date="2025-09" db="UniProtKB">
        <authorList>
            <consortium name="EnsemblPlants"/>
        </authorList>
    </citation>
    <scope>IDENTIFICATION</scope>
</reference>
<organism evidence="1 2">
    <name type="scientific">Avena sativa</name>
    <name type="common">Oat</name>
    <dbReference type="NCBI Taxonomy" id="4498"/>
    <lineage>
        <taxon>Eukaryota</taxon>
        <taxon>Viridiplantae</taxon>
        <taxon>Streptophyta</taxon>
        <taxon>Embryophyta</taxon>
        <taxon>Tracheophyta</taxon>
        <taxon>Spermatophyta</taxon>
        <taxon>Magnoliopsida</taxon>
        <taxon>Liliopsida</taxon>
        <taxon>Poales</taxon>
        <taxon>Poaceae</taxon>
        <taxon>BOP clade</taxon>
        <taxon>Pooideae</taxon>
        <taxon>Poodae</taxon>
        <taxon>Poeae</taxon>
        <taxon>Poeae Chloroplast Group 1 (Aveneae type)</taxon>
        <taxon>Aveninae</taxon>
        <taxon>Avena</taxon>
    </lineage>
</organism>
<reference evidence="1" key="1">
    <citation type="submission" date="2021-05" db="EMBL/GenBank/DDBJ databases">
        <authorList>
            <person name="Scholz U."/>
            <person name="Mascher M."/>
            <person name="Fiebig A."/>
        </authorList>
    </citation>
    <scope>NUCLEOTIDE SEQUENCE [LARGE SCALE GENOMIC DNA]</scope>
</reference>
<evidence type="ECO:0000313" key="2">
    <source>
        <dbReference type="Proteomes" id="UP001732700"/>
    </source>
</evidence>
<sequence length="164" mass="17751">MGSVVGLVSGFIGEGGLMQGALIGAMAGGLKSLELADTLARIWSLDDYCSTRSALLAAGGFRSGSVFRTIGSALDEQIDALAHFSRRDLFEPSSFPELVPRRAAMATTVTDEGQQTTCPICLDEFQAGEIVRGLPTCRHVFHLPCIDRWLLRNPECPMCRQIVY</sequence>
<dbReference type="Proteomes" id="UP001732700">
    <property type="component" value="Chromosome 2C"/>
</dbReference>
<name>A0ACD5UVD8_AVESA</name>
<proteinExistence type="predicted"/>
<dbReference type="EnsemblPlants" id="AVESA.00010b.r2.2CG0325770.1">
    <property type="protein sequence ID" value="AVESA.00010b.r2.2CG0325770.1.CDS"/>
    <property type="gene ID" value="AVESA.00010b.r2.2CG0325770"/>
</dbReference>
<accession>A0ACD5UVD8</accession>
<protein>
    <submittedName>
        <fullName evidence="1">Uncharacterized protein</fullName>
    </submittedName>
</protein>
<evidence type="ECO:0000313" key="1">
    <source>
        <dbReference type="EnsemblPlants" id="AVESA.00010b.r2.2CG0325770.1.CDS"/>
    </source>
</evidence>
<keyword evidence="2" id="KW-1185">Reference proteome</keyword>